<keyword evidence="2 3" id="KW-0472">Membrane</keyword>
<keyword evidence="3" id="KW-0812">Transmembrane</keyword>
<evidence type="ECO:0000256" key="1">
    <source>
        <dbReference type="ARBA" id="ARBA00010692"/>
    </source>
</evidence>
<dbReference type="PANTHER" id="PTHR34295">
    <property type="entry name" value="BIOTIN TRANSPORTER BIOY"/>
    <property type="match status" value="1"/>
</dbReference>
<dbReference type="Proteomes" id="UP001429580">
    <property type="component" value="Unassembled WGS sequence"/>
</dbReference>
<comment type="similarity">
    <text evidence="1 2">Belongs to the BioY family.</text>
</comment>
<comment type="caution">
    <text evidence="4">The sequence shown here is derived from an EMBL/GenBank/DDBJ whole genome shotgun (WGS) entry which is preliminary data.</text>
</comment>
<gene>
    <name evidence="4" type="ORF">FHS82_000463</name>
</gene>
<feature type="transmembrane region" description="Helical" evidence="3">
    <location>
        <begin position="163"/>
        <end position="188"/>
    </location>
</feature>
<accession>A0ABX0UYH9</accession>
<proteinExistence type="inferred from homology"/>
<feature type="transmembrane region" description="Helical" evidence="3">
    <location>
        <begin position="100"/>
        <end position="121"/>
    </location>
</feature>
<dbReference type="RefSeq" id="WP_166948284.1">
    <property type="nucleotide sequence ID" value="NZ_JAASQI010000001.1"/>
</dbReference>
<protein>
    <recommendedName>
        <fullName evidence="2">Biotin transporter</fullName>
    </recommendedName>
</protein>
<reference evidence="4 5" key="1">
    <citation type="submission" date="2020-03" db="EMBL/GenBank/DDBJ databases">
        <title>Genomic Encyclopedia of Type Strains, Phase IV (KMG-IV): sequencing the most valuable type-strain genomes for metagenomic binning, comparative biology and taxonomic classification.</title>
        <authorList>
            <person name="Goeker M."/>
        </authorList>
    </citation>
    <scope>NUCLEOTIDE SEQUENCE [LARGE SCALE GENOMIC DNA]</scope>
    <source>
        <strain evidence="4 5">DSM 103870</strain>
    </source>
</reference>
<comment type="subcellular location">
    <subcellularLocation>
        <location evidence="2">Cell membrane</location>
        <topology evidence="2">Multi-pass membrane protein</topology>
    </subcellularLocation>
</comment>
<name>A0ABX0UYH9_9HYPH</name>
<evidence type="ECO:0000256" key="2">
    <source>
        <dbReference type="PIRNR" id="PIRNR016661"/>
    </source>
</evidence>
<feature type="transmembrane region" description="Helical" evidence="3">
    <location>
        <begin position="133"/>
        <end position="157"/>
    </location>
</feature>
<keyword evidence="2" id="KW-0813">Transport</keyword>
<dbReference type="PIRSF" id="PIRSF016661">
    <property type="entry name" value="BioY"/>
    <property type="match status" value="1"/>
</dbReference>
<evidence type="ECO:0000313" key="4">
    <source>
        <dbReference type="EMBL" id="NIJ56650.1"/>
    </source>
</evidence>
<sequence>MSGTVSAQLSKPSFSPLRLQERTLVLQIAAVVLGTAFLAASSYITVPMYPVPVTMQTFAVTLIGALYGWRLGAVTVAAWLFEAAVGFPVLAEGKVGLAAFVGPTAGYLAAFPVAAALTGWLAERGWNGRRPWLAFAAALAANALCLAIGATWLATLIGAEKAIAAGVLPFIVGGVLKAGLSATTLAGLNRVQAGNRRV</sequence>
<dbReference type="EMBL" id="JAASQI010000001">
    <property type="protein sequence ID" value="NIJ56650.1"/>
    <property type="molecule type" value="Genomic_DNA"/>
</dbReference>
<dbReference type="InterPro" id="IPR003784">
    <property type="entry name" value="BioY"/>
</dbReference>
<organism evidence="4 5">
    <name type="scientific">Pseudochelatococcus lubricantis</name>
    <dbReference type="NCBI Taxonomy" id="1538102"/>
    <lineage>
        <taxon>Bacteria</taxon>
        <taxon>Pseudomonadati</taxon>
        <taxon>Pseudomonadota</taxon>
        <taxon>Alphaproteobacteria</taxon>
        <taxon>Hyphomicrobiales</taxon>
        <taxon>Chelatococcaceae</taxon>
        <taxon>Pseudochelatococcus</taxon>
    </lineage>
</organism>
<dbReference type="Gene3D" id="1.10.1760.20">
    <property type="match status" value="1"/>
</dbReference>
<keyword evidence="2" id="KW-1003">Cell membrane</keyword>
<dbReference type="PANTHER" id="PTHR34295:SF1">
    <property type="entry name" value="BIOTIN TRANSPORTER BIOY"/>
    <property type="match status" value="1"/>
</dbReference>
<keyword evidence="3" id="KW-1133">Transmembrane helix</keyword>
<feature type="transmembrane region" description="Helical" evidence="3">
    <location>
        <begin position="58"/>
        <end position="80"/>
    </location>
</feature>
<feature type="transmembrane region" description="Helical" evidence="3">
    <location>
        <begin position="24"/>
        <end position="46"/>
    </location>
</feature>
<evidence type="ECO:0000256" key="3">
    <source>
        <dbReference type="SAM" id="Phobius"/>
    </source>
</evidence>
<keyword evidence="5" id="KW-1185">Reference proteome</keyword>
<evidence type="ECO:0000313" key="5">
    <source>
        <dbReference type="Proteomes" id="UP001429580"/>
    </source>
</evidence>
<dbReference type="Pfam" id="PF02632">
    <property type="entry name" value="BioY"/>
    <property type="match status" value="1"/>
</dbReference>